<dbReference type="GO" id="GO:0045211">
    <property type="term" value="C:postsynaptic membrane"/>
    <property type="evidence" value="ECO:0007669"/>
    <property type="project" value="UniProtKB-SubCell"/>
</dbReference>
<feature type="chain" id="PRO_5044702724" description="Dystroglycan 1" evidence="22">
    <location>
        <begin position="25"/>
        <end position="841"/>
    </location>
</feature>
<evidence type="ECO:0000256" key="8">
    <source>
        <dbReference type="ARBA" id="ARBA00022729"/>
    </source>
</evidence>
<evidence type="ECO:0000256" key="19">
    <source>
        <dbReference type="ARBA" id="ARBA00034100"/>
    </source>
</evidence>
<feature type="compositionally biased region" description="Low complexity" evidence="20">
    <location>
        <begin position="780"/>
        <end position="791"/>
    </location>
</feature>
<feature type="region of interest" description="Disordered" evidence="20">
    <location>
        <begin position="603"/>
        <end position="691"/>
    </location>
</feature>
<keyword evidence="21" id="KW-1133">Transmembrane helix</keyword>
<feature type="domain" description="Dystroglycan-type cadherin-like" evidence="23">
    <location>
        <begin position="30"/>
        <end position="125"/>
    </location>
</feature>
<dbReference type="GO" id="GO:0005654">
    <property type="term" value="C:nucleoplasm"/>
    <property type="evidence" value="ECO:0007669"/>
    <property type="project" value="UniProtKB-SubCell"/>
</dbReference>
<dbReference type="RefSeq" id="XP_055881403.1">
    <property type="nucleotide sequence ID" value="XM_056025428.1"/>
</dbReference>
<evidence type="ECO:0000313" key="24">
    <source>
        <dbReference type="Proteomes" id="UP001165740"/>
    </source>
</evidence>
<dbReference type="GO" id="GO:0021675">
    <property type="term" value="P:nerve development"/>
    <property type="evidence" value="ECO:0007669"/>
    <property type="project" value="TreeGrafter"/>
</dbReference>
<comment type="function">
    <text evidence="15">Transmembrane protein that plays important roles in connecting the extracellular matrix to the cytoskeleton. Acts as a cell adhesion receptor in both muscle and non-muscle tissues. Receptor for both DMD and UTRN and, through these interactions, scaffolds axin to the cytoskeleton. Also functions in cell adhesion-mediated signaling and implicated in cell polarity.</text>
</comment>
<evidence type="ECO:0000256" key="21">
    <source>
        <dbReference type="SAM" id="Phobius"/>
    </source>
</evidence>
<protein>
    <recommendedName>
        <fullName evidence="16">Dystroglycan 1</fullName>
    </recommendedName>
    <alternativeName>
        <fullName evidence="18">Dystroglycan</fullName>
    </alternativeName>
    <alternativeName>
        <fullName evidence="17">Dystrophin-associated glycoprotein 1</fullName>
    </alternativeName>
</protein>
<evidence type="ECO:0000256" key="1">
    <source>
        <dbReference type="ARBA" id="ARBA00004135"/>
    </source>
</evidence>
<dbReference type="PANTHER" id="PTHR21559:SF21">
    <property type="entry name" value="DYSTROGLYCAN 1"/>
    <property type="match status" value="1"/>
</dbReference>
<evidence type="ECO:0000256" key="5">
    <source>
        <dbReference type="ARBA" id="ARBA00004642"/>
    </source>
</evidence>
<dbReference type="Pfam" id="PF05454">
    <property type="entry name" value="DAG1"/>
    <property type="match status" value="1"/>
</dbReference>
<dbReference type="InterPro" id="IPR015919">
    <property type="entry name" value="Cadherin-like_sf"/>
</dbReference>
<evidence type="ECO:0000256" key="18">
    <source>
        <dbReference type="ARBA" id="ARBA00031034"/>
    </source>
</evidence>
<dbReference type="GO" id="GO:0042383">
    <property type="term" value="C:sarcolemma"/>
    <property type="evidence" value="ECO:0007669"/>
    <property type="project" value="UniProtKB-SubCell"/>
</dbReference>
<dbReference type="Gene3D" id="2.60.40.10">
    <property type="entry name" value="Immunoglobulins"/>
    <property type="match status" value="1"/>
</dbReference>
<evidence type="ECO:0000256" key="3">
    <source>
        <dbReference type="ARBA" id="ARBA00004245"/>
    </source>
</evidence>
<feature type="signal peptide" evidence="22">
    <location>
        <begin position="1"/>
        <end position="24"/>
    </location>
</feature>
<keyword evidence="21" id="KW-0812">Transmembrane</keyword>
<dbReference type="InterPro" id="IPR006644">
    <property type="entry name" value="Cadg"/>
</dbReference>
<dbReference type="GO" id="GO:0005856">
    <property type="term" value="C:cytoskeleton"/>
    <property type="evidence" value="ECO:0007669"/>
    <property type="project" value="UniProtKB-SubCell"/>
</dbReference>
<evidence type="ECO:0000313" key="25">
    <source>
        <dbReference type="RefSeq" id="XP_055881402.1"/>
    </source>
</evidence>
<dbReference type="SUPFAM" id="SSF49313">
    <property type="entry name" value="Cadherin-like"/>
    <property type="match status" value="1"/>
</dbReference>
<evidence type="ECO:0000256" key="6">
    <source>
        <dbReference type="ARBA" id="ARBA00022525"/>
    </source>
</evidence>
<proteinExistence type="predicted"/>
<dbReference type="AlphaFoldDB" id="A0A9W3A2K2"/>
<dbReference type="Pfam" id="PF05345">
    <property type="entry name" value="He_PIG"/>
    <property type="match status" value="1"/>
</dbReference>
<dbReference type="InterPro" id="IPR013783">
    <property type="entry name" value="Ig-like_fold"/>
</dbReference>
<dbReference type="GO" id="GO:0002009">
    <property type="term" value="P:morphogenesis of an epithelium"/>
    <property type="evidence" value="ECO:0007669"/>
    <property type="project" value="TreeGrafter"/>
</dbReference>
<comment type="subcellular location">
    <subcellularLocation>
        <location evidence="1">Cell membrane</location>
        <location evidence="1">Sarcolemma</location>
    </subcellularLocation>
    <subcellularLocation>
        <location evidence="4">Cell membrane</location>
        <topology evidence="4">Single-pass type I membrane protein</topology>
    </subcellularLocation>
    <subcellularLocation>
        <location evidence="3">Cytoplasm</location>
        <location evidence="3">Cytoskeleton</location>
    </subcellularLocation>
    <subcellularLocation>
        <location evidence="5">Nucleus</location>
        <location evidence="5">Nucleoplasm</location>
    </subcellularLocation>
    <subcellularLocation>
        <location evidence="19">Postsynaptic cell membrane</location>
    </subcellularLocation>
    <subcellularLocation>
        <location evidence="2">Secreted</location>
        <location evidence="2">Extracellular space</location>
    </subcellularLocation>
</comment>
<dbReference type="OMA" id="QHEGNHE"/>
<dbReference type="SUPFAM" id="SSF111006">
    <property type="entry name" value="Dystroglycan, domain 2"/>
    <property type="match status" value="1"/>
</dbReference>
<evidence type="ECO:0000256" key="16">
    <source>
        <dbReference type="ARBA" id="ARBA00026224"/>
    </source>
</evidence>
<dbReference type="InterPro" id="IPR008465">
    <property type="entry name" value="DAG1_C"/>
</dbReference>
<gene>
    <name evidence="25 26" type="primary">LOC106053616</name>
</gene>
<dbReference type="GO" id="GO:0005509">
    <property type="term" value="F:calcium ion binding"/>
    <property type="evidence" value="ECO:0007669"/>
    <property type="project" value="InterPro"/>
</dbReference>
<keyword evidence="12" id="KW-0539">Nucleus</keyword>
<evidence type="ECO:0000256" key="12">
    <source>
        <dbReference type="ARBA" id="ARBA00023242"/>
    </source>
</evidence>
<feature type="compositionally biased region" description="Basic and acidic residues" evidence="20">
    <location>
        <begin position="769"/>
        <end position="779"/>
    </location>
</feature>
<sequence>MNLLYTGLVVFLVAPLCHQAGGQAQGEDVAVKWGVADGTATVGRLFRMHIPSDAFSGDVVSLSIQTLDGSSLPSWLQFDDVNNVLQGIATPKDAGQLFLVITAKGKSSQASVTFTLIVRDVTSHTLGAPLRFKSSGAEFVHCKATEPETVATLVVDVDMESLSVLQRIMLMKSFTSHMQLHEDMVKLTPVGSSPLHDNSALVSGTGDAVSPKTPGMFISWPVGCGQVKDGHFPVLQRLDTDSGSGVMSGVLGHPVIGWYVTNSHLLAPTRKRRQVQATPTPVVTPVIPTKTDKTGDKTDDPTDMLTHAIIDKETPSMIQPTATQPEMPKTALPTPVDTKPPVKPPKVMPTETTIKMQPMEKTAEIKPTKTIKDGEPTIPPVEAEPTKPSKPIGCLPGKKLTPVKEQEVISMLDGNVYIHSLRDVAFKDCDTEVNGLEYTLKKSDGSNLGPEDLIQFNAKTQTIHAFPINQPGKVKYTLTASKNGVFGFKTINIEVKQHKRGANSQNFKAVIDHDFDKLSKNTTEKIDIAHRLTSVFNKGIKDFQFHEILAGSVIYSWSFQLPRKCGPKDLKEIGELVDKLINEDSTLNSVAVDMMKPYKLTGAETAPLGPCLNNPNFPTRSVKDKQMPDLDRDDEKTAVTPKQESEEDGGDVDGGDDDGGDKQEPPFEITTSSDVTKTDVAKGSKGGDDDDVWITTVVPAVVIIVILLIALLVACCLYRKKRKGKMNVEEQNTFINKGAPVIFPDELEDKPSDVNKPLLVEGSPAPPPEYHRGPSESPERNLGGNFRNNGNTKPMTQNDEGIIEMPERPYNPPAPPVGGSVNNKQPRPTQQPFSQPPQILP</sequence>
<feature type="transmembrane region" description="Helical" evidence="21">
    <location>
        <begin position="692"/>
        <end position="718"/>
    </location>
</feature>
<keyword evidence="24" id="KW-1185">Reference proteome</keyword>
<evidence type="ECO:0000256" key="2">
    <source>
        <dbReference type="ARBA" id="ARBA00004239"/>
    </source>
</evidence>
<reference evidence="25 26" key="1">
    <citation type="submission" date="2025-04" db="UniProtKB">
        <authorList>
            <consortium name="RefSeq"/>
        </authorList>
    </citation>
    <scope>IDENTIFICATION</scope>
</reference>
<dbReference type="SMART" id="SM00736">
    <property type="entry name" value="CADG"/>
    <property type="match status" value="1"/>
</dbReference>
<keyword evidence="11" id="KW-0963">Cytoplasm</keyword>
<dbReference type="Gene3D" id="3.30.70.1040">
    <property type="entry name" value="Dystroglycan, domain 2"/>
    <property type="match status" value="1"/>
</dbReference>
<dbReference type="PANTHER" id="PTHR21559">
    <property type="entry name" value="DYSTROGLYCAN-RELATED"/>
    <property type="match status" value="1"/>
</dbReference>
<dbReference type="Proteomes" id="UP001165740">
    <property type="component" value="Chromosome 4"/>
</dbReference>
<dbReference type="OrthoDB" id="5990676at2759"/>
<evidence type="ECO:0000256" key="15">
    <source>
        <dbReference type="ARBA" id="ARBA00024991"/>
    </source>
</evidence>
<dbReference type="InterPro" id="IPR027468">
    <property type="entry name" value="Alpha-dystroglycan_domain_2"/>
</dbReference>
<evidence type="ECO:0000256" key="14">
    <source>
        <dbReference type="ARBA" id="ARBA00023567"/>
    </source>
</evidence>
<evidence type="ECO:0000256" key="11">
    <source>
        <dbReference type="ARBA" id="ARBA00023212"/>
    </source>
</evidence>
<keyword evidence="11" id="KW-0206">Cytoskeleton</keyword>
<dbReference type="GO" id="GO:0016011">
    <property type="term" value="C:dystroglycan complex"/>
    <property type="evidence" value="ECO:0007669"/>
    <property type="project" value="TreeGrafter"/>
</dbReference>
<feature type="region of interest" description="Disordered" evidence="20">
    <location>
        <begin position="760"/>
        <end position="841"/>
    </location>
</feature>
<dbReference type="Pfam" id="PF18424">
    <property type="entry name" value="a_DG1_N2"/>
    <property type="match status" value="1"/>
</dbReference>
<keyword evidence="21" id="KW-0472">Membrane</keyword>
<feature type="compositionally biased region" description="Basic and acidic residues" evidence="20">
    <location>
        <begin position="621"/>
        <end position="637"/>
    </location>
</feature>
<dbReference type="RefSeq" id="XP_055881402.1">
    <property type="nucleotide sequence ID" value="XM_056025427.1"/>
</dbReference>
<feature type="compositionally biased region" description="Basic and acidic residues" evidence="20">
    <location>
        <begin position="676"/>
        <end position="687"/>
    </location>
</feature>
<dbReference type="CDD" id="cd11303">
    <property type="entry name" value="Dystroglycan_repeat"/>
    <property type="match status" value="1"/>
</dbReference>
<evidence type="ECO:0000256" key="20">
    <source>
        <dbReference type="SAM" id="MobiDB-lite"/>
    </source>
</evidence>
<evidence type="ECO:0000256" key="7">
    <source>
        <dbReference type="ARBA" id="ARBA00022553"/>
    </source>
</evidence>
<feature type="compositionally biased region" description="Low complexity" evidence="20">
    <location>
        <begin position="278"/>
        <end position="289"/>
    </location>
</feature>
<keyword evidence="9" id="KW-0770">Synapse</keyword>
<evidence type="ECO:0000259" key="23">
    <source>
        <dbReference type="SMART" id="SM00736"/>
    </source>
</evidence>
<evidence type="ECO:0000256" key="22">
    <source>
        <dbReference type="SAM" id="SignalP"/>
    </source>
</evidence>
<feature type="region of interest" description="Disordered" evidence="20">
    <location>
        <begin position="272"/>
        <end position="302"/>
    </location>
</feature>
<comment type="function">
    <text evidence="14">The dystroglycan complex is involved in a number of processes including laminin and basement membrane assembly, sarcolemmal stability, cell survival, peripheral nerve myelination, nodal structure, cell migration, and epithelial polarization.</text>
</comment>
<keyword evidence="8 22" id="KW-0732">Signal</keyword>
<keyword evidence="10" id="KW-1015">Disulfide bond</keyword>
<keyword evidence="6" id="KW-0964">Secreted</keyword>
<feature type="compositionally biased region" description="Acidic residues" evidence="20">
    <location>
        <begin position="645"/>
        <end position="659"/>
    </location>
</feature>
<name>A0A9W3A2K2_BIOGL</name>
<evidence type="ECO:0000256" key="9">
    <source>
        <dbReference type="ARBA" id="ARBA00023018"/>
    </source>
</evidence>
<dbReference type="GO" id="GO:0007411">
    <property type="term" value="P:axon guidance"/>
    <property type="evidence" value="ECO:0007669"/>
    <property type="project" value="TreeGrafter"/>
</dbReference>
<feature type="region of interest" description="Disordered" evidence="20">
    <location>
        <begin position="319"/>
        <end position="349"/>
    </location>
</feature>
<evidence type="ECO:0000313" key="26">
    <source>
        <dbReference type="RefSeq" id="XP_055881403.1"/>
    </source>
</evidence>
<evidence type="ECO:0000256" key="13">
    <source>
        <dbReference type="ARBA" id="ARBA00023257"/>
    </source>
</evidence>
<feature type="region of interest" description="Disordered" evidence="20">
    <location>
        <begin position="370"/>
        <end position="398"/>
    </location>
</feature>
<evidence type="ECO:0000256" key="10">
    <source>
        <dbReference type="ARBA" id="ARBA00023157"/>
    </source>
</evidence>
<dbReference type="InterPro" id="IPR041631">
    <property type="entry name" value="Alpha_DG1_N2"/>
</dbReference>
<keyword evidence="13" id="KW-0628">Postsynaptic cell membrane</keyword>
<evidence type="ECO:0000256" key="17">
    <source>
        <dbReference type="ARBA" id="ARBA00030092"/>
    </source>
</evidence>
<dbReference type="GeneID" id="106053616"/>
<feature type="compositionally biased region" description="Polar residues" evidence="20">
    <location>
        <begin position="820"/>
        <end position="833"/>
    </location>
</feature>
<evidence type="ECO:0000256" key="4">
    <source>
        <dbReference type="ARBA" id="ARBA00004251"/>
    </source>
</evidence>
<keyword evidence="7" id="KW-0597">Phosphoprotein</keyword>
<dbReference type="GO" id="GO:0043236">
    <property type="term" value="F:laminin binding"/>
    <property type="evidence" value="ECO:0007669"/>
    <property type="project" value="TreeGrafter"/>
</dbReference>
<feature type="compositionally biased region" description="Basic and acidic residues" evidence="20">
    <location>
        <begin position="290"/>
        <end position="300"/>
    </location>
</feature>
<organism evidence="24 26">
    <name type="scientific">Biomphalaria glabrata</name>
    <name type="common">Bloodfluke planorb</name>
    <name type="synonym">Freshwater snail</name>
    <dbReference type="NCBI Taxonomy" id="6526"/>
    <lineage>
        <taxon>Eukaryota</taxon>
        <taxon>Metazoa</taxon>
        <taxon>Spiralia</taxon>
        <taxon>Lophotrochozoa</taxon>
        <taxon>Mollusca</taxon>
        <taxon>Gastropoda</taxon>
        <taxon>Heterobranchia</taxon>
        <taxon>Euthyneura</taxon>
        <taxon>Panpulmonata</taxon>
        <taxon>Hygrophila</taxon>
        <taxon>Lymnaeoidea</taxon>
        <taxon>Planorbidae</taxon>
        <taxon>Biomphalaria</taxon>
    </lineage>
</organism>
<dbReference type="GO" id="GO:0005576">
    <property type="term" value="C:extracellular region"/>
    <property type="evidence" value="ECO:0007669"/>
    <property type="project" value="UniProtKB-SubCell"/>
</dbReference>
<accession>A0A9W3A2K2</accession>